<evidence type="ECO:0000256" key="5">
    <source>
        <dbReference type="ARBA" id="ARBA00022448"/>
    </source>
</evidence>
<comment type="function">
    <text evidence="1">Multidrug efflux pump.</text>
</comment>
<keyword evidence="7" id="KW-1003">Cell membrane</keyword>
<proteinExistence type="inferred from homology"/>
<dbReference type="AlphaFoldDB" id="A0A6N8UA68"/>
<dbReference type="CDD" id="cd13138">
    <property type="entry name" value="MATE_yoeA_like"/>
    <property type="match status" value="1"/>
</dbReference>
<evidence type="ECO:0000256" key="3">
    <source>
        <dbReference type="ARBA" id="ARBA00010199"/>
    </source>
</evidence>
<protein>
    <recommendedName>
        <fullName evidence="4">Probable multidrug resistance protein NorM</fullName>
    </recommendedName>
    <alternativeName>
        <fullName evidence="12">Multidrug-efflux transporter</fullName>
    </alternativeName>
</protein>
<evidence type="ECO:0000256" key="13">
    <source>
        <dbReference type="SAM" id="Phobius"/>
    </source>
</evidence>
<accession>A0A6N8UA68</accession>
<feature type="transmembrane region" description="Helical" evidence="13">
    <location>
        <begin position="280"/>
        <end position="299"/>
    </location>
</feature>
<keyword evidence="9 13" id="KW-1133">Transmembrane helix</keyword>
<evidence type="ECO:0000256" key="11">
    <source>
        <dbReference type="ARBA" id="ARBA00023136"/>
    </source>
</evidence>
<evidence type="ECO:0000256" key="8">
    <source>
        <dbReference type="ARBA" id="ARBA00022692"/>
    </source>
</evidence>
<dbReference type="GO" id="GO:0005886">
    <property type="term" value="C:plasma membrane"/>
    <property type="evidence" value="ECO:0007669"/>
    <property type="project" value="UniProtKB-SubCell"/>
</dbReference>
<dbReference type="GO" id="GO:0015297">
    <property type="term" value="F:antiporter activity"/>
    <property type="evidence" value="ECO:0007669"/>
    <property type="project" value="UniProtKB-KW"/>
</dbReference>
<evidence type="ECO:0000313" key="15">
    <source>
        <dbReference type="Proteomes" id="UP000434036"/>
    </source>
</evidence>
<feature type="transmembrane region" description="Helical" evidence="13">
    <location>
        <begin position="360"/>
        <end position="379"/>
    </location>
</feature>
<dbReference type="NCBIfam" id="TIGR00797">
    <property type="entry name" value="matE"/>
    <property type="match status" value="1"/>
</dbReference>
<gene>
    <name evidence="14" type="ORF">GSF08_09775</name>
</gene>
<evidence type="ECO:0000256" key="12">
    <source>
        <dbReference type="ARBA" id="ARBA00031636"/>
    </source>
</evidence>
<comment type="caution">
    <text evidence="14">The sequence shown here is derived from an EMBL/GenBank/DDBJ whole genome shotgun (WGS) entry which is preliminary data.</text>
</comment>
<comment type="similarity">
    <text evidence="3">Belongs to the multi antimicrobial extrusion (MATE) (TC 2.A.66.1) family.</text>
</comment>
<keyword evidence="11 13" id="KW-0472">Membrane</keyword>
<feature type="transmembrane region" description="Helical" evidence="13">
    <location>
        <begin position="195"/>
        <end position="215"/>
    </location>
</feature>
<name>A0A6N8UA68_9FIRM</name>
<feature type="transmembrane region" description="Helical" evidence="13">
    <location>
        <begin position="320"/>
        <end position="340"/>
    </location>
</feature>
<keyword evidence="10" id="KW-0406">Ion transport</keyword>
<feature type="transmembrane region" description="Helical" evidence="13">
    <location>
        <begin position="95"/>
        <end position="117"/>
    </location>
</feature>
<evidence type="ECO:0000256" key="1">
    <source>
        <dbReference type="ARBA" id="ARBA00003408"/>
    </source>
</evidence>
<evidence type="ECO:0000256" key="10">
    <source>
        <dbReference type="ARBA" id="ARBA00023065"/>
    </source>
</evidence>
<dbReference type="InterPro" id="IPR050222">
    <property type="entry name" value="MATE_MdtK"/>
</dbReference>
<dbReference type="PANTHER" id="PTHR43298">
    <property type="entry name" value="MULTIDRUG RESISTANCE PROTEIN NORM-RELATED"/>
    <property type="match status" value="1"/>
</dbReference>
<dbReference type="Pfam" id="PF01554">
    <property type="entry name" value="MatE"/>
    <property type="match status" value="2"/>
</dbReference>
<dbReference type="EMBL" id="WUUQ01000004">
    <property type="protein sequence ID" value="MXQ74224.1"/>
    <property type="molecule type" value="Genomic_DNA"/>
</dbReference>
<dbReference type="Proteomes" id="UP000434036">
    <property type="component" value="Unassembled WGS sequence"/>
</dbReference>
<keyword evidence="5" id="KW-0813">Transport</keyword>
<evidence type="ECO:0000256" key="7">
    <source>
        <dbReference type="ARBA" id="ARBA00022475"/>
    </source>
</evidence>
<evidence type="ECO:0000256" key="4">
    <source>
        <dbReference type="ARBA" id="ARBA00020268"/>
    </source>
</evidence>
<evidence type="ECO:0000256" key="6">
    <source>
        <dbReference type="ARBA" id="ARBA00022449"/>
    </source>
</evidence>
<dbReference type="GO" id="GO:0042910">
    <property type="term" value="F:xenobiotic transmembrane transporter activity"/>
    <property type="evidence" value="ECO:0007669"/>
    <property type="project" value="InterPro"/>
</dbReference>
<feature type="transmembrane region" description="Helical" evidence="13">
    <location>
        <begin position="420"/>
        <end position="439"/>
    </location>
</feature>
<dbReference type="PANTHER" id="PTHR43298:SF2">
    <property type="entry name" value="FMN_FAD EXPORTER YEEO-RELATED"/>
    <property type="match status" value="1"/>
</dbReference>
<feature type="transmembrane region" description="Helical" evidence="13">
    <location>
        <begin position="166"/>
        <end position="189"/>
    </location>
</feature>
<reference evidence="14 15" key="2">
    <citation type="submission" date="2020-01" db="EMBL/GenBank/DDBJ databases">
        <title>Clostridiaceae sp. nov. isolated from the gut of human by culturomics.</title>
        <authorList>
            <person name="Chang Y."/>
        </authorList>
    </citation>
    <scope>NUCLEOTIDE SEQUENCE [LARGE SCALE GENOMIC DNA]</scope>
    <source>
        <strain evidence="14 15">DONG20-135</strain>
    </source>
</reference>
<dbReference type="InterPro" id="IPR048279">
    <property type="entry name" value="MdtK-like"/>
</dbReference>
<organism evidence="14 15">
    <name type="scientific">Copranaerobaculum intestinale</name>
    <dbReference type="NCBI Taxonomy" id="2692629"/>
    <lineage>
        <taxon>Bacteria</taxon>
        <taxon>Bacillati</taxon>
        <taxon>Bacillota</taxon>
        <taxon>Erysipelotrichia</taxon>
        <taxon>Erysipelotrichales</taxon>
        <taxon>Erysipelotrichaceae</taxon>
        <taxon>Copranaerobaculum</taxon>
    </lineage>
</organism>
<keyword evidence="6" id="KW-0050">Antiport</keyword>
<feature type="transmembrane region" description="Helical" evidence="13">
    <location>
        <begin position="137"/>
        <end position="154"/>
    </location>
</feature>
<evidence type="ECO:0000256" key="2">
    <source>
        <dbReference type="ARBA" id="ARBA00004651"/>
    </source>
</evidence>
<evidence type="ECO:0000313" key="14">
    <source>
        <dbReference type="EMBL" id="MXQ74224.1"/>
    </source>
</evidence>
<reference evidence="14 15" key="1">
    <citation type="submission" date="2019-12" db="EMBL/GenBank/DDBJ databases">
        <authorList>
            <person name="Yang R."/>
        </authorList>
    </citation>
    <scope>NUCLEOTIDE SEQUENCE [LARGE SCALE GENOMIC DNA]</scope>
    <source>
        <strain evidence="14 15">DONG20-135</strain>
    </source>
</reference>
<evidence type="ECO:0000256" key="9">
    <source>
        <dbReference type="ARBA" id="ARBA00022989"/>
    </source>
</evidence>
<keyword evidence="8 13" id="KW-0812">Transmembrane</keyword>
<feature type="transmembrane region" description="Helical" evidence="13">
    <location>
        <begin position="16"/>
        <end position="34"/>
    </location>
</feature>
<feature type="transmembrane region" description="Helical" evidence="13">
    <location>
        <begin position="59"/>
        <end position="83"/>
    </location>
</feature>
<comment type="subcellular location">
    <subcellularLocation>
        <location evidence="2">Cell membrane</location>
        <topology evidence="2">Multi-pass membrane protein</topology>
    </subcellularLocation>
</comment>
<dbReference type="InterPro" id="IPR002528">
    <property type="entry name" value="MATE_fam"/>
</dbReference>
<dbReference type="RefSeq" id="WP_160625616.1">
    <property type="nucleotide sequence ID" value="NZ_WUUQ01000004.1"/>
</dbReference>
<feature type="transmembrane region" description="Helical" evidence="13">
    <location>
        <begin position="391"/>
        <end position="414"/>
    </location>
</feature>
<sequence length="456" mass="49659">MEAIIQDMTKGSPARLIVRFAIPLMLGSACQQFYTMVDTMVVGRGVGVEALAAIGASDWLNWMILGIVLGFTQGFSILISHCFGANDQKRLRKAIAMSYMLAVFMAVILTGLALVSARPILVLLRTPANILDLSLQYLYIVFAGILVITAYNTFSSILRAMGDSKTPLYAMIVAAVINIVLDILFVIVFHMGVPGAAVATVIAQAFSSIFCFFAIRRLSMIHLHREDFHLDKQVIIRLVSMGSLTAFQNVVISVGGMVVQSVVNGFGFLYVAGFTATNKLYGLLELAATSLGYGVATYVGQNLGARKFKRIKQGVKTTGWIGIAIAIFLMAFLIPFGRYFLNLFVSGNPQDTARVLNIAYSYLFVMCCLLWVLYILHVYRSALQGMGNTFFSMLSGVAELVLRIGAALILPRYLGANGVYFAEGSAWIGAVLILLFAYAHKIKSFPDETAVSSLES</sequence>
<keyword evidence="15" id="KW-1185">Reference proteome</keyword>
<dbReference type="GO" id="GO:0006811">
    <property type="term" value="P:monoatomic ion transport"/>
    <property type="evidence" value="ECO:0007669"/>
    <property type="project" value="UniProtKB-KW"/>
</dbReference>
<dbReference type="PIRSF" id="PIRSF006603">
    <property type="entry name" value="DinF"/>
    <property type="match status" value="1"/>
</dbReference>